<dbReference type="STRING" id="444597.BST26_09700"/>
<sequence>MSTTTELAELNELSGRLQHTVMSLRARYGESPAMRRIVLDAERILGDLKLLELDAHELGLSQHISRPVGEKIAIPDTGYDRDFWQGVDDEGLGGQR</sequence>
<keyword evidence="2" id="KW-1185">Reference proteome</keyword>
<protein>
    <submittedName>
        <fullName evidence="1">Uncharacterized protein</fullName>
    </submittedName>
</protein>
<gene>
    <name evidence="1" type="ORF">BST26_09700</name>
</gene>
<dbReference type="AlphaFoldDB" id="A0A1X0DEZ5"/>
<proteinExistence type="predicted"/>
<name>A0A1X0DEZ5_9MYCO</name>
<dbReference type="OrthoDB" id="5194954at2"/>
<dbReference type="EMBL" id="MVHS01000017">
    <property type="protein sequence ID" value="ORA70945.1"/>
    <property type="molecule type" value="Genomic_DNA"/>
</dbReference>
<organism evidence="1 2">
    <name type="scientific">Mycolicibacterium insubricum</name>
    <dbReference type="NCBI Taxonomy" id="444597"/>
    <lineage>
        <taxon>Bacteria</taxon>
        <taxon>Bacillati</taxon>
        <taxon>Actinomycetota</taxon>
        <taxon>Actinomycetes</taxon>
        <taxon>Mycobacteriales</taxon>
        <taxon>Mycobacteriaceae</taxon>
        <taxon>Mycolicibacterium</taxon>
    </lineage>
</organism>
<evidence type="ECO:0000313" key="2">
    <source>
        <dbReference type="Proteomes" id="UP000192801"/>
    </source>
</evidence>
<evidence type="ECO:0000313" key="1">
    <source>
        <dbReference type="EMBL" id="ORA70945.1"/>
    </source>
</evidence>
<dbReference type="Proteomes" id="UP000192801">
    <property type="component" value="Unassembled WGS sequence"/>
</dbReference>
<reference evidence="1 2" key="1">
    <citation type="submission" date="2016-12" db="EMBL/GenBank/DDBJ databases">
        <title>The new phylogeny of genus Mycobacterium.</title>
        <authorList>
            <person name="Tortoli E."/>
            <person name="Trovato A."/>
            <person name="Cirillo D.M."/>
        </authorList>
    </citation>
    <scope>NUCLEOTIDE SEQUENCE [LARGE SCALE GENOMIC DNA]</scope>
    <source>
        <strain evidence="1 2">DSM 45130</strain>
    </source>
</reference>
<dbReference type="RefSeq" id="WP_083030562.1">
    <property type="nucleotide sequence ID" value="NZ_AP022618.1"/>
</dbReference>
<accession>A0A1X0DEZ5</accession>
<comment type="caution">
    <text evidence="1">The sequence shown here is derived from an EMBL/GenBank/DDBJ whole genome shotgun (WGS) entry which is preliminary data.</text>
</comment>